<dbReference type="NCBIfam" id="NF033546">
    <property type="entry name" value="transpos_IS21"/>
    <property type="match status" value="1"/>
</dbReference>
<protein>
    <submittedName>
        <fullName evidence="3">Transposase</fullName>
    </submittedName>
</protein>
<evidence type="ECO:0000313" key="3">
    <source>
        <dbReference type="EMBL" id="GAK48218.1"/>
    </source>
</evidence>
<dbReference type="Pfam" id="PF22483">
    <property type="entry name" value="Mu-transpos_C_2"/>
    <property type="match status" value="1"/>
</dbReference>
<evidence type="ECO:0000259" key="2">
    <source>
        <dbReference type="PROSITE" id="PS50994"/>
    </source>
</evidence>
<dbReference type="InterPro" id="IPR054353">
    <property type="entry name" value="IstA-like_C"/>
</dbReference>
<dbReference type="SUPFAM" id="SSF53098">
    <property type="entry name" value="Ribonuclease H-like"/>
    <property type="match status" value="1"/>
</dbReference>
<dbReference type="PANTHER" id="PTHR35004">
    <property type="entry name" value="TRANSPOSASE RV3428C-RELATED"/>
    <property type="match status" value="1"/>
</dbReference>
<sequence>MPDFDYVHKELAKPNVTLSLLYYEYEQQCRQNDAVPYSYRTFCRSYTEFAQQFKATMRIRRKPGELMEVDWAGSTLHLQDRDTGEAVTAYLFLAVLPSSQYSYCEATLSMTMPDWLQCHVHAYNYFGGVTEVLVSDNLKVGVTKHKKHQVVLNPMYRDLAEHYGTVVMPARVRTPKDKPTVEGSVGTLSTWVIAALRNETFFTLEELNKAVGIKLAEFNRRPYTKKHKQCKNREEGFETEERFALHALPNIPFEMASWQTTIVQPDYHITVNQMFYSVPFQYISNQVDVRLTDKLVEIYYKDSRLATHARLTGSVGQFSTLPDHMPDGHRLFLTHTVESSRTWAETVGTSTQAVVEYLLKSSRAERQALNATLRLEKLAQKYGSDELEQACEDVMRIASAPTVRVIERMLINSIAKSEPKLEADMHDDYGFTRGADYFGRATDGSRNN</sequence>
<reference evidence="3" key="1">
    <citation type="journal article" date="2014" name="Genome Announc.">
        <title>Draft Genome Sequence of Lactobacillus oryzae Strain SG293T.</title>
        <authorList>
            <person name="Tanizawa Y."/>
            <person name="Fujisawa T."/>
            <person name="Mochizuki T."/>
            <person name="Kaminuma E."/>
            <person name="Nakamura Y."/>
            <person name="Tohno M."/>
        </authorList>
    </citation>
    <scope>NUCLEOTIDE SEQUENCE [LARGE SCALE GENOMIC DNA]</scope>
    <source>
        <strain evidence="3">SG293</strain>
    </source>
</reference>
<comment type="similarity">
    <text evidence="1">Belongs to the transposase IS21/IS408/IS1162 family.</text>
</comment>
<dbReference type="GO" id="GO:0003676">
    <property type="term" value="F:nucleic acid binding"/>
    <property type="evidence" value="ECO:0007669"/>
    <property type="project" value="InterPro"/>
</dbReference>
<dbReference type="Proteomes" id="UP000028700">
    <property type="component" value="Unassembled WGS sequence"/>
</dbReference>
<keyword evidence="4" id="KW-1185">Reference proteome</keyword>
<dbReference type="InterPro" id="IPR001584">
    <property type="entry name" value="Integrase_cat-core"/>
</dbReference>
<dbReference type="STRING" id="1291743.LOSG293_220050"/>
<dbReference type="GO" id="GO:0015074">
    <property type="term" value="P:DNA integration"/>
    <property type="evidence" value="ECO:0007669"/>
    <property type="project" value="InterPro"/>
</dbReference>
<dbReference type="AlphaFoldDB" id="A0A081BJK0"/>
<dbReference type="PROSITE" id="PS50994">
    <property type="entry name" value="INTEGRASE"/>
    <property type="match status" value="1"/>
</dbReference>
<evidence type="ECO:0000313" key="4">
    <source>
        <dbReference type="Proteomes" id="UP000028700"/>
    </source>
</evidence>
<dbReference type="Gene3D" id="3.30.420.10">
    <property type="entry name" value="Ribonuclease H-like superfamily/Ribonuclease H"/>
    <property type="match status" value="1"/>
</dbReference>
<dbReference type="eggNOG" id="COG4584">
    <property type="taxonomic scope" value="Bacteria"/>
</dbReference>
<dbReference type="PANTHER" id="PTHR35004:SF8">
    <property type="entry name" value="TRANSPOSASE RV3428C-RELATED"/>
    <property type="match status" value="1"/>
</dbReference>
<proteinExistence type="inferred from homology"/>
<organism evidence="3 4">
    <name type="scientific">Secundilactobacillus oryzae JCM 18671</name>
    <dbReference type="NCBI Taxonomy" id="1291743"/>
    <lineage>
        <taxon>Bacteria</taxon>
        <taxon>Bacillati</taxon>
        <taxon>Bacillota</taxon>
        <taxon>Bacilli</taxon>
        <taxon>Lactobacillales</taxon>
        <taxon>Lactobacillaceae</taxon>
        <taxon>Secundilactobacillus</taxon>
    </lineage>
</organism>
<gene>
    <name evidence="3" type="ORF">LOSG293_220050</name>
</gene>
<feature type="domain" description="Integrase catalytic" evidence="2">
    <location>
        <begin position="59"/>
        <end position="247"/>
    </location>
</feature>
<dbReference type="EMBL" id="BBJM01000022">
    <property type="protein sequence ID" value="GAK48218.1"/>
    <property type="molecule type" value="Genomic_DNA"/>
</dbReference>
<comment type="caution">
    <text evidence="3">The sequence shown here is derived from an EMBL/GenBank/DDBJ whole genome shotgun (WGS) entry which is preliminary data.</text>
</comment>
<dbReference type="InterPro" id="IPR036397">
    <property type="entry name" value="RNaseH_sf"/>
</dbReference>
<name>A0A081BJK0_9LACO</name>
<evidence type="ECO:0000256" key="1">
    <source>
        <dbReference type="ARBA" id="ARBA00009277"/>
    </source>
</evidence>
<accession>A0A081BJK0</accession>
<dbReference type="InterPro" id="IPR012337">
    <property type="entry name" value="RNaseH-like_sf"/>
</dbReference>